<dbReference type="EMBL" id="FTOB01000005">
    <property type="protein sequence ID" value="SIS94282.1"/>
    <property type="molecule type" value="Genomic_DNA"/>
</dbReference>
<comment type="caution">
    <text evidence="2">The sequence shown here is derived from an EMBL/GenBank/DDBJ whole genome shotgun (WGS) entry which is preliminary data.</text>
</comment>
<dbReference type="Proteomes" id="UP000185728">
    <property type="component" value="Unassembled WGS sequence"/>
</dbReference>
<feature type="transmembrane region" description="Helical" evidence="1">
    <location>
        <begin position="120"/>
        <end position="140"/>
    </location>
</feature>
<keyword evidence="1" id="KW-1133">Transmembrane helix</keyword>
<feature type="transmembrane region" description="Helical" evidence="1">
    <location>
        <begin position="12"/>
        <end position="36"/>
    </location>
</feature>
<name>A0ABY1KZ16_9FLAO</name>
<sequence length="169" mass="19266">MGRKTEEKMRTYHRYLGFFLAGIMAMYAISGIILIFRDTDFLKKEVAVEKTIQPNVKADDLGKMLKIKHFKLQKEENGIVHFEGGSYDSKTGLASYTLKTLPFVLDKMTKVHKATSSQPLFFLNIFFGASLLFFVISAFWMFRPSAPIFKKGLYFALGGLLLTLILLFV</sequence>
<evidence type="ECO:0000313" key="3">
    <source>
        <dbReference type="Proteomes" id="UP000185728"/>
    </source>
</evidence>
<keyword evidence="1" id="KW-0812">Transmembrane</keyword>
<evidence type="ECO:0000313" key="2">
    <source>
        <dbReference type="EMBL" id="SIS94282.1"/>
    </source>
</evidence>
<keyword evidence="3" id="KW-1185">Reference proteome</keyword>
<keyword evidence="1" id="KW-0472">Membrane</keyword>
<proteinExistence type="predicted"/>
<feature type="transmembrane region" description="Helical" evidence="1">
    <location>
        <begin position="152"/>
        <end position="168"/>
    </location>
</feature>
<gene>
    <name evidence="2" type="ORF">SAMN05421766_10588</name>
</gene>
<protein>
    <recommendedName>
        <fullName evidence="4">PepSY-associated TM region</fullName>
    </recommendedName>
</protein>
<reference evidence="2 3" key="1">
    <citation type="submission" date="2017-01" db="EMBL/GenBank/DDBJ databases">
        <authorList>
            <person name="Varghese N."/>
            <person name="Submissions S."/>
        </authorList>
    </citation>
    <scope>NUCLEOTIDE SEQUENCE [LARGE SCALE GENOMIC DNA]</scope>
    <source>
        <strain evidence="2 3">DSM 2061</strain>
    </source>
</reference>
<evidence type="ECO:0008006" key="4">
    <source>
        <dbReference type="Google" id="ProtNLM"/>
    </source>
</evidence>
<evidence type="ECO:0000256" key="1">
    <source>
        <dbReference type="SAM" id="Phobius"/>
    </source>
</evidence>
<accession>A0ABY1KZ16</accession>
<dbReference type="RefSeq" id="WP_076456373.1">
    <property type="nucleotide sequence ID" value="NZ_FTOB01000005.1"/>
</dbReference>
<organism evidence="2 3">
    <name type="scientific">Zobellia uliginosa</name>
    <dbReference type="NCBI Taxonomy" id="143224"/>
    <lineage>
        <taxon>Bacteria</taxon>
        <taxon>Pseudomonadati</taxon>
        <taxon>Bacteroidota</taxon>
        <taxon>Flavobacteriia</taxon>
        <taxon>Flavobacteriales</taxon>
        <taxon>Flavobacteriaceae</taxon>
        <taxon>Zobellia</taxon>
    </lineage>
</organism>